<gene>
    <name evidence="1" type="ORF">AMTR_s00452p00000380</name>
</gene>
<reference evidence="2" key="1">
    <citation type="journal article" date="2013" name="Science">
        <title>The Amborella genome and the evolution of flowering plants.</title>
        <authorList>
            <consortium name="Amborella Genome Project"/>
        </authorList>
    </citation>
    <scope>NUCLEOTIDE SEQUENCE [LARGE SCALE GENOMIC DNA]</scope>
</reference>
<feature type="non-terminal residue" evidence="1">
    <location>
        <position position="50"/>
    </location>
</feature>
<dbReference type="EMBL" id="KI392084">
    <property type="protein sequence ID" value="ERN18714.1"/>
    <property type="molecule type" value="Genomic_DNA"/>
</dbReference>
<organism evidence="1 2">
    <name type="scientific">Amborella trichopoda</name>
    <dbReference type="NCBI Taxonomy" id="13333"/>
    <lineage>
        <taxon>Eukaryota</taxon>
        <taxon>Viridiplantae</taxon>
        <taxon>Streptophyta</taxon>
        <taxon>Embryophyta</taxon>
        <taxon>Tracheophyta</taxon>
        <taxon>Spermatophyta</taxon>
        <taxon>Magnoliopsida</taxon>
        <taxon>Amborellales</taxon>
        <taxon>Amborellaceae</taxon>
        <taxon>Amborella</taxon>
    </lineage>
</organism>
<dbReference type="HOGENOM" id="CLU_3130324_0_0_1"/>
<dbReference type="Proteomes" id="UP000017836">
    <property type="component" value="Unassembled WGS sequence"/>
</dbReference>
<proteinExistence type="predicted"/>
<protein>
    <submittedName>
        <fullName evidence="1">Uncharacterized protein</fullName>
    </submittedName>
</protein>
<dbReference type="AlphaFoldDB" id="U5D8B5"/>
<dbReference type="Gramene" id="ERN18714">
    <property type="protein sequence ID" value="ERN18714"/>
    <property type="gene ID" value="AMTR_s00452p00000380"/>
</dbReference>
<name>U5D8B5_AMBTC</name>
<evidence type="ECO:0000313" key="2">
    <source>
        <dbReference type="Proteomes" id="UP000017836"/>
    </source>
</evidence>
<sequence>MADLRECALSEDGFRVALEPLEFEQRVQAWQWRLCYCVCAKGQTCKRHSH</sequence>
<keyword evidence="2" id="KW-1185">Reference proteome</keyword>
<evidence type="ECO:0000313" key="1">
    <source>
        <dbReference type="EMBL" id="ERN18714.1"/>
    </source>
</evidence>
<accession>U5D8B5</accession>